<evidence type="ECO:0000256" key="3">
    <source>
        <dbReference type="ARBA" id="ARBA00022617"/>
    </source>
</evidence>
<dbReference type="GO" id="GO:0005829">
    <property type="term" value="C:cytosol"/>
    <property type="evidence" value="ECO:0007669"/>
    <property type="project" value="TreeGrafter"/>
</dbReference>
<dbReference type="OMA" id="VNNFDYT"/>
<dbReference type="InterPro" id="IPR006314">
    <property type="entry name" value="Dyp_peroxidase"/>
</dbReference>
<accession>A0A1C7M853</accession>
<comment type="cofactor">
    <cofactor evidence="1">
        <name>heme b</name>
        <dbReference type="ChEBI" id="CHEBI:60344"/>
    </cofactor>
</comment>
<dbReference type="PANTHER" id="PTHR30521">
    <property type="entry name" value="DEFERROCHELATASE/PEROXIDASE"/>
    <property type="match status" value="1"/>
</dbReference>
<evidence type="ECO:0000313" key="10">
    <source>
        <dbReference type="Proteomes" id="UP000092993"/>
    </source>
</evidence>
<dbReference type="GO" id="GO:0004601">
    <property type="term" value="F:peroxidase activity"/>
    <property type="evidence" value="ECO:0007669"/>
    <property type="project" value="UniProtKB-KW"/>
</dbReference>
<keyword evidence="5" id="KW-0560">Oxidoreductase</keyword>
<keyword evidence="4" id="KW-0479">Metal-binding</keyword>
<dbReference type="InterPro" id="IPR049509">
    <property type="entry name" value="DyP_N"/>
</dbReference>
<dbReference type="PANTHER" id="PTHR30521:SF4">
    <property type="entry name" value="DEFERROCHELATASE"/>
    <property type="match status" value="1"/>
</dbReference>
<evidence type="ECO:0000313" key="9">
    <source>
        <dbReference type="EMBL" id="OBZ73081.1"/>
    </source>
</evidence>
<protein>
    <submittedName>
        <fullName evidence="9">Dye-decolorizing peroxidase msp1</fullName>
    </submittedName>
</protein>
<dbReference type="OrthoDB" id="3207336at2759"/>
<evidence type="ECO:0000259" key="8">
    <source>
        <dbReference type="Pfam" id="PF21105"/>
    </source>
</evidence>
<organism evidence="9 10">
    <name type="scientific">Grifola frondosa</name>
    <name type="common">Maitake</name>
    <name type="synonym">Polyporus frondosus</name>
    <dbReference type="NCBI Taxonomy" id="5627"/>
    <lineage>
        <taxon>Eukaryota</taxon>
        <taxon>Fungi</taxon>
        <taxon>Dikarya</taxon>
        <taxon>Basidiomycota</taxon>
        <taxon>Agaricomycotina</taxon>
        <taxon>Agaricomycetes</taxon>
        <taxon>Polyporales</taxon>
        <taxon>Grifolaceae</taxon>
        <taxon>Grifola</taxon>
    </lineage>
</organism>
<dbReference type="PROSITE" id="PS51404">
    <property type="entry name" value="DYP_PEROXIDASE"/>
    <property type="match status" value="1"/>
</dbReference>
<evidence type="ECO:0000256" key="7">
    <source>
        <dbReference type="ARBA" id="ARBA00025737"/>
    </source>
</evidence>
<comment type="similarity">
    <text evidence="7">Belongs to the DyP-type peroxidase family.</text>
</comment>
<dbReference type="SMR" id="A0A1C7M853"/>
<evidence type="ECO:0000256" key="5">
    <source>
        <dbReference type="ARBA" id="ARBA00023002"/>
    </source>
</evidence>
<dbReference type="NCBIfam" id="TIGR01413">
    <property type="entry name" value="Dyp_perox_fam"/>
    <property type="match status" value="1"/>
</dbReference>
<dbReference type="GO" id="GO:0020037">
    <property type="term" value="F:heme binding"/>
    <property type="evidence" value="ECO:0007669"/>
    <property type="project" value="InterPro"/>
</dbReference>
<dbReference type="Proteomes" id="UP000092993">
    <property type="component" value="Unassembled WGS sequence"/>
</dbReference>
<reference evidence="9 10" key="1">
    <citation type="submission" date="2016-03" db="EMBL/GenBank/DDBJ databases">
        <title>Whole genome sequencing of Grifola frondosa 9006-11.</title>
        <authorList>
            <person name="Min B."/>
            <person name="Park H."/>
            <person name="Kim J.-G."/>
            <person name="Cho H."/>
            <person name="Oh Y.-L."/>
            <person name="Kong W.-S."/>
            <person name="Choi I.-G."/>
        </authorList>
    </citation>
    <scope>NUCLEOTIDE SEQUENCE [LARGE SCALE GENOMIC DNA]</scope>
    <source>
        <strain evidence="9 10">9006-11</strain>
    </source>
</reference>
<keyword evidence="3" id="KW-0349">Heme</keyword>
<dbReference type="STRING" id="5627.A0A1C7M853"/>
<evidence type="ECO:0000256" key="1">
    <source>
        <dbReference type="ARBA" id="ARBA00001970"/>
    </source>
</evidence>
<dbReference type="EMBL" id="LUGG01000007">
    <property type="protein sequence ID" value="OBZ73081.1"/>
    <property type="molecule type" value="Genomic_DNA"/>
</dbReference>
<dbReference type="InterPro" id="IPR011008">
    <property type="entry name" value="Dimeric_a/b-barrel"/>
</dbReference>
<name>A0A1C7M853_GRIFR</name>
<keyword evidence="6" id="KW-0408">Iron</keyword>
<gene>
    <name evidence="9" type="primary">msp1_2</name>
    <name evidence="9" type="ORF">A0H81_07109</name>
</gene>
<comment type="caution">
    <text evidence="9">The sequence shown here is derived from an EMBL/GenBank/DDBJ whole genome shotgun (WGS) entry which is preliminary data.</text>
</comment>
<proteinExistence type="inferred from homology"/>
<dbReference type="Pfam" id="PF21105">
    <property type="entry name" value="DyP_N"/>
    <property type="match status" value="1"/>
</dbReference>
<dbReference type="SUPFAM" id="SSF54909">
    <property type="entry name" value="Dimeric alpha+beta barrel"/>
    <property type="match status" value="1"/>
</dbReference>
<sequence length="595" mass="65920">MQYATTPPGDKRIHCSRFSGLIIVLLSQILQQILIECDHRLRLRLLRTICRSLDCFLGQGCMEATIPNVTRDAEDVSISGSRTLEPDSLKDLRSRKLVTPGHRVGEILLADIPDDLPKTDNVQGDIYILFPKMAENFIFFVIKDVTDFKSKLKNYTPTNTTTVLQNLKEISKKKGTEDDPHVDLQQSQIAFTQSGLITLGVIKSSDKLGDSIFDDGPLWKQVPKLGDSQRDQYSPAFKYGKKHGVFMVAASDPDLCKKESDRIKALFGFSIGDVDEEAGFVRPGKKNRGHEHFGYKDGVSQPALRGLVKPHKGQLQADPGVVVMGYKGDPLLKTRPAWMKDGTYMVIRKLEQDVPYFNKYLQFYSPNWRDYVPKDHDSNKDPLSTKEAEELVGARLVGRWKSGAPLALAPVRDNPTMAADKEQVNNFDYTVQGQLNPSDYYCPFTAHARKTAPRNLDPGIPYGLEIGDPNATTRGLLFVCYQSSIDNGFYRQTAGFAGNDFFPHTDLIPKYQGQDPIIGGPPKIYTATPDQGGDVAESGKVTVQVTNGDGTLVEVTGFSSVVQKSVTSMDPYPVTSRGGEFFFVPSLSTLASWAS</sequence>
<keyword evidence="10" id="KW-1185">Reference proteome</keyword>
<keyword evidence="2 9" id="KW-0575">Peroxidase</keyword>
<evidence type="ECO:0000256" key="6">
    <source>
        <dbReference type="ARBA" id="ARBA00023004"/>
    </source>
</evidence>
<dbReference type="AlphaFoldDB" id="A0A1C7M853"/>
<dbReference type="GO" id="GO:0046872">
    <property type="term" value="F:metal ion binding"/>
    <property type="evidence" value="ECO:0007669"/>
    <property type="project" value="UniProtKB-KW"/>
</dbReference>
<evidence type="ECO:0000256" key="2">
    <source>
        <dbReference type="ARBA" id="ARBA00022559"/>
    </source>
</evidence>
<feature type="domain" description="DyP dimeric alpha+beta barrel" evidence="8">
    <location>
        <begin position="121"/>
        <end position="283"/>
    </location>
</feature>
<evidence type="ECO:0000256" key="4">
    <source>
        <dbReference type="ARBA" id="ARBA00022723"/>
    </source>
</evidence>